<proteinExistence type="predicted"/>
<gene>
    <name evidence="1" type="ORF">SAMN04487910_1213</name>
</gene>
<keyword evidence="2" id="KW-1185">Reference proteome</keyword>
<accession>A0A1H7K5X5</accession>
<dbReference type="STRING" id="1038014.SAMN04487910_1213"/>
<dbReference type="RefSeq" id="WP_091406638.1">
    <property type="nucleotide sequence ID" value="NZ_FOAB01000002.1"/>
</dbReference>
<dbReference type="Proteomes" id="UP000198521">
    <property type="component" value="Unassembled WGS sequence"/>
</dbReference>
<dbReference type="OrthoDB" id="676614at2"/>
<dbReference type="AlphaFoldDB" id="A0A1H7K5X5"/>
<dbReference type="EMBL" id="FOAB01000002">
    <property type="protein sequence ID" value="SEK82162.1"/>
    <property type="molecule type" value="Genomic_DNA"/>
</dbReference>
<evidence type="ECO:0000313" key="1">
    <source>
        <dbReference type="EMBL" id="SEK82162.1"/>
    </source>
</evidence>
<dbReference type="InterPro" id="IPR047690">
    <property type="entry name" value="IPExxxVDY_fam"/>
</dbReference>
<dbReference type="NCBIfam" id="NF033205">
    <property type="entry name" value="IPExxxVDY"/>
    <property type="match status" value="1"/>
</dbReference>
<organism evidence="1 2">
    <name type="scientific">Aquimarina amphilecti</name>
    <dbReference type="NCBI Taxonomy" id="1038014"/>
    <lineage>
        <taxon>Bacteria</taxon>
        <taxon>Pseudomonadati</taxon>
        <taxon>Bacteroidota</taxon>
        <taxon>Flavobacteriia</taxon>
        <taxon>Flavobacteriales</taxon>
        <taxon>Flavobacteriaceae</taxon>
        <taxon>Aquimarina</taxon>
    </lineage>
</organism>
<evidence type="ECO:0000313" key="2">
    <source>
        <dbReference type="Proteomes" id="UP000198521"/>
    </source>
</evidence>
<sequence length="164" mass="19157">MAIQRLILDTIEDDDYDLIAIHSSLASYRLAFALNKYMDLRLFRKNQDIKFEYDTQAASFPLFQYHDHFQYNTYSLLGNKFRIKIKSDTSPAEGLFADAVEERYTTKHLIPELKNVDYFLKIEAETSLFSSKSLTTNLLTIPQIITAYVVDYTQLKSKNNLIFE</sequence>
<reference evidence="1 2" key="1">
    <citation type="submission" date="2016-10" db="EMBL/GenBank/DDBJ databases">
        <authorList>
            <person name="de Groot N.N."/>
        </authorList>
    </citation>
    <scope>NUCLEOTIDE SEQUENCE [LARGE SCALE GENOMIC DNA]</scope>
    <source>
        <strain evidence="1 2">DSM 25232</strain>
    </source>
</reference>
<protein>
    <recommendedName>
        <fullName evidence="3">IPExxxVDY family protein</fullName>
    </recommendedName>
</protein>
<evidence type="ECO:0008006" key="3">
    <source>
        <dbReference type="Google" id="ProtNLM"/>
    </source>
</evidence>
<name>A0A1H7K5X5_AQUAM</name>